<keyword evidence="2" id="KW-0488">Methylation</keyword>
<dbReference type="PIRSF" id="PIRSF004525">
    <property type="entry name" value="Pilin_peptidase-dep_B_prd"/>
    <property type="match status" value="1"/>
</dbReference>
<evidence type="ECO:0000256" key="3">
    <source>
        <dbReference type="ARBA" id="ARBA00022692"/>
    </source>
</evidence>
<evidence type="ECO:0000256" key="4">
    <source>
        <dbReference type="ARBA" id="ARBA00022989"/>
    </source>
</evidence>
<comment type="caution">
    <text evidence="6">The sequence shown here is derived from an EMBL/GenBank/DDBJ whole genome shotgun (WGS) entry which is preliminary data.</text>
</comment>
<dbReference type="PROSITE" id="PS00409">
    <property type="entry name" value="PROKAR_NTER_METHYL"/>
    <property type="match status" value="1"/>
</dbReference>
<evidence type="ECO:0000256" key="1">
    <source>
        <dbReference type="ARBA" id="ARBA00004167"/>
    </source>
</evidence>
<gene>
    <name evidence="6" type="ORF">VSR74_12500</name>
</gene>
<sequence>MPVMMRGFSLLEVLISMAISSILLLGASRFLPALQRGILQQTRQQTLEDEVWQRLYTVAKHLQRAGYCNGQCQGEALELARQEQCVIVRWDSNSDGIWQTSPMTDADSIGFRLQNGVLETLRGATACEGKGWDKMTNPETVIVTQFQVSRKNSAGFSPELTILMSATGADGAGRVNALYSVTGYNL</sequence>
<dbReference type="NCBIfam" id="TIGR02532">
    <property type="entry name" value="IV_pilin_GFxxxE"/>
    <property type="match status" value="1"/>
</dbReference>
<name>A0ABV0HM54_9ENTR</name>
<dbReference type="PANTHER" id="PTHR39583">
    <property type="entry name" value="TYPE II SECRETION SYSTEM PROTEIN J-RELATED"/>
    <property type="match status" value="1"/>
</dbReference>
<keyword evidence="7" id="KW-1185">Reference proteome</keyword>
<dbReference type="InterPro" id="IPR012902">
    <property type="entry name" value="N_methyl_site"/>
</dbReference>
<evidence type="ECO:0000256" key="2">
    <source>
        <dbReference type="ARBA" id="ARBA00022481"/>
    </source>
</evidence>
<dbReference type="InterPro" id="IPR016419">
    <property type="entry name" value="Prepilin_Pept-dep_B_prd"/>
</dbReference>
<dbReference type="Pfam" id="PF07963">
    <property type="entry name" value="N_methyl"/>
    <property type="match status" value="1"/>
</dbReference>
<dbReference type="EMBL" id="JAYMYY010000003">
    <property type="protein sequence ID" value="MEO3990634.1"/>
    <property type="molecule type" value="Genomic_DNA"/>
</dbReference>
<dbReference type="InterPro" id="IPR051621">
    <property type="entry name" value="T2SS_protein_J"/>
</dbReference>
<reference evidence="6 7" key="1">
    <citation type="submission" date="2024-01" db="EMBL/GenBank/DDBJ databases">
        <title>Pseudocitrobacter sp. Endophytic strain Cyp-38L.</title>
        <authorList>
            <person name="Amer M.A."/>
            <person name="Hamed S.M."/>
        </authorList>
    </citation>
    <scope>NUCLEOTIDE SEQUENCE [LARGE SCALE GENOMIC DNA]</scope>
    <source>
        <strain evidence="6 7">Cyp38S</strain>
    </source>
</reference>
<evidence type="ECO:0000256" key="5">
    <source>
        <dbReference type="ARBA" id="ARBA00023136"/>
    </source>
</evidence>
<dbReference type="PANTHER" id="PTHR39583:SF3">
    <property type="entry name" value="PREPILIN PEPTIDASE-DEPENDENT PROTEIN B"/>
    <property type="match status" value="1"/>
</dbReference>
<dbReference type="RefSeq" id="WP_347795041.1">
    <property type="nucleotide sequence ID" value="NZ_JAYMYY010000003.1"/>
</dbReference>
<evidence type="ECO:0000313" key="6">
    <source>
        <dbReference type="EMBL" id="MEO3990634.1"/>
    </source>
</evidence>
<accession>A0ABV0HM54</accession>
<protein>
    <submittedName>
        <fullName evidence="6">Prepilin peptidase-dependent protein</fullName>
    </submittedName>
</protein>
<proteinExistence type="predicted"/>
<comment type="subcellular location">
    <subcellularLocation>
        <location evidence="1">Membrane</location>
        <topology evidence="1">Single-pass membrane protein</topology>
    </subcellularLocation>
</comment>
<keyword evidence="3" id="KW-0812">Transmembrane</keyword>
<dbReference type="NCBIfam" id="NF007848">
    <property type="entry name" value="PRK10557.1"/>
    <property type="match status" value="1"/>
</dbReference>
<organism evidence="6 7">
    <name type="scientific">Pseudocitrobacter cyperus</name>
    <dbReference type="NCBI Taxonomy" id="3112843"/>
    <lineage>
        <taxon>Bacteria</taxon>
        <taxon>Pseudomonadati</taxon>
        <taxon>Pseudomonadota</taxon>
        <taxon>Gammaproteobacteria</taxon>
        <taxon>Enterobacterales</taxon>
        <taxon>Enterobacteriaceae</taxon>
        <taxon>Pseudocitrobacter</taxon>
    </lineage>
</organism>
<keyword evidence="4" id="KW-1133">Transmembrane helix</keyword>
<dbReference type="Proteomes" id="UP001444146">
    <property type="component" value="Unassembled WGS sequence"/>
</dbReference>
<evidence type="ECO:0000313" key="7">
    <source>
        <dbReference type="Proteomes" id="UP001444146"/>
    </source>
</evidence>
<keyword evidence="5" id="KW-0472">Membrane</keyword>